<keyword evidence="1" id="KW-0175">Coiled coil</keyword>
<name>A0AAD5U2H2_9FUNG</name>
<dbReference type="AlphaFoldDB" id="A0AAD5U2H2"/>
<accession>A0AAD5U2H2</accession>
<feature type="compositionally biased region" description="Basic and acidic residues" evidence="2">
    <location>
        <begin position="308"/>
        <end position="319"/>
    </location>
</feature>
<dbReference type="EMBL" id="JADGJW010000201">
    <property type="protein sequence ID" value="KAJ3221924.1"/>
    <property type="molecule type" value="Genomic_DNA"/>
</dbReference>
<feature type="region of interest" description="Disordered" evidence="2">
    <location>
        <begin position="16"/>
        <end position="41"/>
    </location>
</feature>
<gene>
    <name evidence="3" type="ORF">HK099_002957</name>
</gene>
<keyword evidence="4" id="KW-1185">Reference proteome</keyword>
<feature type="coiled-coil region" evidence="1">
    <location>
        <begin position="271"/>
        <end position="298"/>
    </location>
</feature>
<feature type="region of interest" description="Disordered" evidence="2">
    <location>
        <begin position="302"/>
        <end position="321"/>
    </location>
</feature>
<evidence type="ECO:0000313" key="3">
    <source>
        <dbReference type="EMBL" id="KAJ3221924.1"/>
    </source>
</evidence>
<evidence type="ECO:0000256" key="1">
    <source>
        <dbReference type="SAM" id="Coils"/>
    </source>
</evidence>
<comment type="caution">
    <text evidence="3">The sequence shown here is derived from an EMBL/GenBank/DDBJ whole genome shotgun (WGS) entry which is preliminary data.</text>
</comment>
<organism evidence="3 4">
    <name type="scientific">Clydaea vesicula</name>
    <dbReference type="NCBI Taxonomy" id="447962"/>
    <lineage>
        <taxon>Eukaryota</taxon>
        <taxon>Fungi</taxon>
        <taxon>Fungi incertae sedis</taxon>
        <taxon>Chytridiomycota</taxon>
        <taxon>Chytridiomycota incertae sedis</taxon>
        <taxon>Chytridiomycetes</taxon>
        <taxon>Lobulomycetales</taxon>
        <taxon>Lobulomycetaceae</taxon>
        <taxon>Clydaea</taxon>
    </lineage>
</organism>
<reference evidence="3" key="1">
    <citation type="submission" date="2020-05" db="EMBL/GenBank/DDBJ databases">
        <title>Phylogenomic resolution of chytrid fungi.</title>
        <authorList>
            <person name="Stajich J.E."/>
            <person name="Amses K."/>
            <person name="Simmons R."/>
            <person name="Seto K."/>
            <person name="Myers J."/>
            <person name="Bonds A."/>
            <person name="Quandt C.A."/>
            <person name="Barry K."/>
            <person name="Liu P."/>
            <person name="Grigoriev I."/>
            <person name="Longcore J.E."/>
            <person name="James T.Y."/>
        </authorList>
    </citation>
    <scope>NUCLEOTIDE SEQUENCE</scope>
    <source>
        <strain evidence="3">JEL0476</strain>
    </source>
</reference>
<sequence>MATKFSLAPVVENNYSDSLESRPSSTEKKQTFSNRNSDVKKIPIDNNHRVSVAISEQINQPITQSSLTTNSLDVTLPPLLKGESAKSISNSSKNLLNVNSFSAYDKNNSRNSSQNYLNNKGNHQDLQNLETKIQHLEEPPNYAKLFGEESFSCSAKKKKFSISSLGYGTLKNSNASNPDQLQSVNSHQINIQQQQLQQSGNFNNNNNSIIAWWVGNKLSNATRKENEQLDTLLKKLNSNYLKEKIDKRFVTEEFDSDMGEAGSGLKGVSIFDKNFNEIQKLLEKIKNLDDKNHQNIANLQLQQQQNLNDKKKGNEKSEQQENQVAMAAATAFLDGNGGAMGNILGRSNSGTGLMRKPLRLIYIELNKRIENLKNSQSEWDAFQNKITAYKLEDNCEKTKYVTDIIQSNKVFDAYYPSKKLQLLSINKQKHDDRIKTVLENHRLLKSEKVKKVLMQIKKKDLVNNEKMKEQPKEKLGKTQLLQKKWFIAITLASKLNAIRDFLILRHQEREISLLETHSAIIIQKAWKKYKAAIQYEKVKTSLAIISRVFHKYIIYRREEEKHKASNLIRQFFRDVHDVSKLMKIVKKYRFSVVKAQQISRAFLNARNMRTLCICKHWESLVPQWWNLRKPNAISDDTSKKKKDKNQKPGKEKEKVKVIVEVPEHIKLQVIKEDYVERRKAYRKAMREYEMLKHNKPIKINSGKPDDIPELVKPVFKVT</sequence>
<evidence type="ECO:0000313" key="4">
    <source>
        <dbReference type="Proteomes" id="UP001211065"/>
    </source>
</evidence>
<evidence type="ECO:0000256" key="2">
    <source>
        <dbReference type="SAM" id="MobiDB-lite"/>
    </source>
</evidence>
<dbReference type="Proteomes" id="UP001211065">
    <property type="component" value="Unassembled WGS sequence"/>
</dbReference>
<protein>
    <submittedName>
        <fullName evidence="3">Uncharacterized protein</fullName>
    </submittedName>
</protein>
<proteinExistence type="predicted"/>